<dbReference type="GO" id="GO:0003677">
    <property type="term" value="F:DNA binding"/>
    <property type="evidence" value="ECO:0007669"/>
    <property type="project" value="TreeGrafter"/>
</dbReference>
<dbReference type="PROSITE" id="PS51679">
    <property type="entry name" value="SAM_MT_C5"/>
    <property type="match status" value="1"/>
</dbReference>
<organism evidence="9 10">
    <name type="scientific">Azospirillum lipoferum</name>
    <dbReference type="NCBI Taxonomy" id="193"/>
    <lineage>
        <taxon>Bacteria</taxon>
        <taxon>Pseudomonadati</taxon>
        <taxon>Pseudomonadota</taxon>
        <taxon>Alphaproteobacteria</taxon>
        <taxon>Rhodospirillales</taxon>
        <taxon>Azospirillaceae</taxon>
        <taxon>Azospirillum</taxon>
    </lineage>
</organism>
<dbReference type="NCBIfam" id="TIGR00675">
    <property type="entry name" value="dcm"/>
    <property type="match status" value="1"/>
</dbReference>
<dbReference type="InterPro" id="IPR050390">
    <property type="entry name" value="C5-Methyltransferase"/>
</dbReference>
<protein>
    <recommendedName>
        <fullName evidence="1">DNA (cytosine-5-)-methyltransferase</fullName>
        <ecNumber evidence="1">2.1.1.37</ecNumber>
    </recommendedName>
</protein>
<evidence type="ECO:0000313" key="10">
    <source>
        <dbReference type="Proteomes" id="UP000324927"/>
    </source>
</evidence>
<dbReference type="EMBL" id="VTTN01000014">
    <property type="protein sequence ID" value="KAA0592701.1"/>
    <property type="molecule type" value="Genomic_DNA"/>
</dbReference>
<keyword evidence="10" id="KW-1185">Reference proteome</keyword>
<comment type="catalytic activity">
    <reaction evidence="6">
        <text>a 2'-deoxycytidine in DNA + S-adenosyl-L-methionine = a 5-methyl-2'-deoxycytidine in DNA + S-adenosyl-L-homocysteine + H(+)</text>
        <dbReference type="Rhea" id="RHEA:13681"/>
        <dbReference type="Rhea" id="RHEA-COMP:11369"/>
        <dbReference type="Rhea" id="RHEA-COMP:11370"/>
        <dbReference type="ChEBI" id="CHEBI:15378"/>
        <dbReference type="ChEBI" id="CHEBI:57856"/>
        <dbReference type="ChEBI" id="CHEBI:59789"/>
        <dbReference type="ChEBI" id="CHEBI:85452"/>
        <dbReference type="ChEBI" id="CHEBI:85454"/>
        <dbReference type="EC" id="2.1.1.37"/>
    </reaction>
</comment>
<dbReference type="GO" id="GO:0003886">
    <property type="term" value="F:DNA (cytosine-5-)-methyltransferase activity"/>
    <property type="evidence" value="ECO:0007669"/>
    <property type="project" value="UniProtKB-EC"/>
</dbReference>
<dbReference type="InterPro" id="IPR001525">
    <property type="entry name" value="C5_MeTfrase"/>
</dbReference>
<keyword evidence="5" id="KW-0680">Restriction system</keyword>
<name>A0A5A9GE70_AZOLI</name>
<evidence type="ECO:0000313" key="9">
    <source>
        <dbReference type="EMBL" id="KAA0592701.1"/>
    </source>
</evidence>
<evidence type="ECO:0000256" key="7">
    <source>
        <dbReference type="PROSITE-ProRule" id="PRU01016"/>
    </source>
</evidence>
<proteinExistence type="inferred from homology"/>
<dbReference type="RefSeq" id="WP_149234068.1">
    <property type="nucleotide sequence ID" value="NZ_JALJXJ010000017.1"/>
</dbReference>
<dbReference type="EC" id="2.1.1.37" evidence="1"/>
<evidence type="ECO:0000256" key="2">
    <source>
        <dbReference type="ARBA" id="ARBA00022603"/>
    </source>
</evidence>
<feature type="active site" evidence="7">
    <location>
        <position position="100"/>
    </location>
</feature>
<dbReference type="PANTHER" id="PTHR10629:SF52">
    <property type="entry name" value="DNA (CYTOSINE-5)-METHYLTRANSFERASE 1"/>
    <property type="match status" value="1"/>
</dbReference>
<evidence type="ECO:0000256" key="5">
    <source>
        <dbReference type="ARBA" id="ARBA00022747"/>
    </source>
</evidence>
<accession>A0A5A9GE70</accession>
<dbReference type="PANTHER" id="PTHR10629">
    <property type="entry name" value="CYTOSINE-SPECIFIC METHYLTRANSFERASE"/>
    <property type="match status" value="1"/>
</dbReference>
<dbReference type="Gene3D" id="3.40.50.150">
    <property type="entry name" value="Vaccinia Virus protein VP39"/>
    <property type="match status" value="1"/>
</dbReference>
<comment type="similarity">
    <text evidence="7 8">Belongs to the class I-like SAM-binding methyltransferase superfamily. C5-methyltransferase family.</text>
</comment>
<evidence type="ECO:0000256" key="6">
    <source>
        <dbReference type="ARBA" id="ARBA00047422"/>
    </source>
</evidence>
<dbReference type="PRINTS" id="PR00105">
    <property type="entry name" value="C5METTRFRASE"/>
</dbReference>
<evidence type="ECO:0000256" key="8">
    <source>
        <dbReference type="RuleBase" id="RU000416"/>
    </source>
</evidence>
<dbReference type="InterPro" id="IPR029063">
    <property type="entry name" value="SAM-dependent_MTases_sf"/>
</dbReference>
<sequence>MSANFWKSRSRASAGGNSADKPIAIDLFCGSGAVTTAIKANGYRVVAAVDINRICGVTYRKNHPEVIFKRRDIRSLQPSELAVAIPTGKQLKLMAVCAPCQPFSSQNRRRGAADTRAPLILESVRLARALKPQLIIYENVPGIAASAIFQRLKRSLASAGYILGIPQRVDAADFGVPQRRVRCIVAAVRAPGRIKDFALSTQGSERVTVRDALADLRPLSSGESDPYDPLHISRVHHEITLRRLAAIPQDGGSRDSLPPELQLECHRNRDRGDFCDVYGRMRWDGVAPTLTTGCTDVTRGRYAHPRDDRAITLREAARLQTFPDWYRFAGNRSQIAEQIGNAVPVEMFRRLVSALRRSYPDA</sequence>
<keyword evidence="4 7" id="KW-0949">S-adenosyl-L-methionine</keyword>
<dbReference type="OrthoDB" id="9813719at2"/>
<dbReference type="Proteomes" id="UP000324927">
    <property type="component" value="Unassembled WGS sequence"/>
</dbReference>
<keyword evidence="2 7" id="KW-0489">Methyltransferase</keyword>
<dbReference type="Pfam" id="PF00145">
    <property type="entry name" value="DNA_methylase"/>
    <property type="match status" value="1"/>
</dbReference>
<reference evidence="9 10" key="1">
    <citation type="submission" date="2019-08" db="EMBL/GenBank/DDBJ databases">
        <authorList>
            <person name="Grouzdev D."/>
            <person name="Tikhonova E."/>
            <person name="Kravchenko I."/>
        </authorList>
    </citation>
    <scope>NUCLEOTIDE SEQUENCE [LARGE SCALE GENOMIC DNA]</scope>
    <source>
        <strain evidence="9 10">59b</strain>
    </source>
</reference>
<evidence type="ECO:0000256" key="4">
    <source>
        <dbReference type="ARBA" id="ARBA00022691"/>
    </source>
</evidence>
<dbReference type="Gene3D" id="3.90.120.10">
    <property type="entry name" value="DNA Methylase, subunit A, domain 2"/>
    <property type="match status" value="1"/>
</dbReference>
<dbReference type="AlphaFoldDB" id="A0A5A9GE70"/>
<gene>
    <name evidence="9" type="ORF">FZ942_26480</name>
</gene>
<comment type="caution">
    <text evidence="9">The sequence shown here is derived from an EMBL/GenBank/DDBJ whole genome shotgun (WGS) entry which is preliminary data.</text>
</comment>
<dbReference type="GO" id="GO:0032259">
    <property type="term" value="P:methylation"/>
    <property type="evidence" value="ECO:0007669"/>
    <property type="project" value="UniProtKB-KW"/>
</dbReference>
<keyword evidence="3 7" id="KW-0808">Transferase</keyword>
<evidence type="ECO:0000256" key="1">
    <source>
        <dbReference type="ARBA" id="ARBA00011975"/>
    </source>
</evidence>
<dbReference type="GO" id="GO:0044027">
    <property type="term" value="P:negative regulation of gene expression via chromosomal CpG island methylation"/>
    <property type="evidence" value="ECO:0007669"/>
    <property type="project" value="TreeGrafter"/>
</dbReference>
<dbReference type="SUPFAM" id="SSF53335">
    <property type="entry name" value="S-adenosyl-L-methionine-dependent methyltransferases"/>
    <property type="match status" value="1"/>
</dbReference>
<evidence type="ECO:0000256" key="3">
    <source>
        <dbReference type="ARBA" id="ARBA00022679"/>
    </source>
</evidence>
<dbReference type="GO" id="GO:0009307">
    <property type="term" value="P:DNA restriction-modification system"/>
    <property type="evidence" value="ECO:0007669"/>
    <property type="project" value="UniProtKB-KW"/>
</dbReference>